<feature type="compositionally biased region" description="Basic and acidic residues" evidence="12">
    <location>
        <begin position="244"/>
        <end position="265"/>
    </location>
</feature>
<evidence type="ECO:0000256" key="2">
    <source>
        <dbReference type="ARBA" id="ARBA00009901"/>
    </source>
</evidence>
<keyword evidence="10" id="KW-0170">Cobalt</keyword>
<accession>A0A6A6WVH5</accession>
<feature type="transmembrane region" description="Helical" evidence="13">
    <location>
        <begin position="378"/>
        <end position="407"/>
    </location>
</feature>
<comment type="similarity">
    <text evidence="2">Belongs to the LIMR family. LMBRD1 subfamily.</text>
</comment>
<dbReference type="PANTHER" id="PTHR16130:SF2">
    <property type="entry name" value="LYSOSOMAL COBALAMIN TRANSPORT ESCORT PROTEIN LMBD1"/>
    <property type="match status" value="1"/>
</dbReference>
<protein>
    <recommendedName>
        <fullName evidence="3">Probable lysosomal cobalamin transporter</fullName>
    </recommendedName>
</protein>
<keyword evidence="9" id="KW-0458">Lysosome</keyword>
<feature type="transmembrane region" description="Helical" evidence="13">
    <location>
        <begin position="191"/>
        <end position="210"/>
    </location>
</feature>
<feature type="region of interest" description="Disordered" evidence="12">
    <location>
        <begin position="240"/>
        <end position="265"/>
    </location>
</feature>
<dbReference type="EMBL" id="MU002248">
    <property type="protein sequence ID" value="KAF2788089.1"/>
    <property type="molecule type" value="Genomic_DNA"/>
</dbReference>
<evidence type="ECO:0000256" key="4">
    <source>
        <dbReference type="ARBA" id="ARBA00022448"/>
    </source>
</evidence>
<feature type="transmembrane region" description="Helical" evidence="13">
    <location>
        <begin position="315"/>
        <end position="337"/>
    </location>
</feature>
<keyword evidence="15" id="KW-1185">Reference proteome</keyword>
<keyword evidence="8 13" id="KW-0472">Membrane</keyword>
<feature type="transmembrane region" description="Helical" evidence="13">
    <location>
        <begin position="7"/>
        <end position="32"/>
    </location>
</feature>
<dbReference type="InterPro" id="IPR050854">
    <property type="entry name" value="LMBD1_LysCbl_Transport"/>
</dbReference>
<evidence type="ECO:0000256" key="6">
    <source>
        <dbReference type="ARBA" id="ARBA00022692"/>
    </source>
</evidence>
<name>A0A6A6WVH5_9PLEO</name>
<evidence type="ECO:0000256" key="13">
    <source>
        <dbReference type="SAM" id="Phobius"/>
    </source>
</evidence>
<dbReference type="Pfam" id="PF04791">
    <property type="entry name" value="LMBR1"/>
    <property type="match status" value="1"/>
</dbReference>
<keyword evidence="5" id="KW-0846">Cobalamin</keyword>
<feature type="transmembrane region" description="Helical" evidence="13">
    <location>
        <begin position="419"/>
        <end position="443"/>
    </location>
</feature>
<evidence type="ECO:0000256" key="9">
    <source>
        <dbReference type="ARBA" id="ARBA00023228"/>
    </source>
</evidence>
<dbReference type="GO" id="GO:0072665">
    <property type="term" value="P:protein localization to vacuole"/>
    <property type="evidence" value="ECO:0007669"/>
    <property type="project" value="TreeGrafter"/>
</dbReference>
<feature type="transmembrane region" description="Helical" evidence="13">
    <location>
        <begin position="95"/>
        <end position="119"/>
    </location>
</feature>
<dbReference type="OrthoDB" id="73273at2759"/>
<evidence type="ECO:0000256" key="3">
    <source>
        <dbReference type="ARBA" id="ARBA00017088"/>
    </source>
</evidence>
<feature type="compositionally biased region" description="Polar residues" evidence="12">
    <location>
        <begin position="578"/>
        <end position="590"/>
    </location>
</feature>
<feature type="transmembrane region" description="Helical" evidence="13">
    <location>
        <begin position="349"/>
        <end position="366"/>
    </location>
</feature>
<dbReference type="AlphaFoldDB" id="A0A6A6WVH5"/>
<dbReference type="GO" id="GO:0005774">
    <property type="term" value="C:vacuolar membrane"/>
    <property type="evidence" value="ECO:0007669"/>
    <property type="project" value="TreeGrafter"/>
</dbReference>
<comment type="subcellular location">
    <subcellularLocation>
        <location evidence="1">Lysosome membrane</location>
        <topology evidence="1">Multi-pass membrane protein</topology>
    </subcellularLocation>
</comment>
<evidence type="ECO:0000256" key="1">
    <source>
        <dbReference type="ARBA" id="ARBA00004155"/>
    </source>
</evidence>
<evidence type="ECO:0000256" key="10">
    <source>
        <dbReference type="ARBA" id="ARBA00023285"/>
    </source>
</evidence>
<feature type="transmembrane region" description="Helical" evidence="13">
    <location>
        <begin position="139"/>
        <end position="164"/>
    </location>
</feature>
<comment type="function">
    <text evidence="11">Probable lysosomal cobalamin transporter. Required to export cobalamin from lysosomes allowing its conversion to cofactors.</text>
</comment>
<gene>
    <name evidence="14" type="ORF">K505DRAFT_421343</name>
</gene>
<organism evidence="14 15">
    <name type="scientific">Melanomma pulvis-pyrius CBS 109.77</name>
    <dbReference type="NCBI Taxonomy" id="1314802"/>
    <lineage>
        <taxon>Eukaryota</taxon>
        <taxon>Fungi</taxon>
        <taxon>Dikarya</taxon>
        <taxon>Ascomycota</taxon>
        <taxon>Pezizomycotina</taxon>
        <taxon>Dothideomycetes</taxon>
        <taxon>Pleosporomycetidae</taxon>
        <taxon>Pleosporales</taxon>
        <taxon>Melanommataceae</taxon>
        <taxon>Melanomma</taxon>
    </lineage>
</organism>
<keyword evidence="7 13" id="KW-1133">Transmembrane helix</keyword>
<keyword evidence="4" id="KW-0813">Transport</keyword>
<evidence type="ECO:0000256" key="5">
    <source>
        <dbReference type="ARBA" id="ARBA00022628"/>
    </source>
</evidence>
<sequence>MALIQTSLIWVAYAVAVVLLLVIAAVFVFIYQAPRDRAASVTTVCIFTMSALLATVLLIPVDIALVSSTSNSSEGRKKDWATPNHVDDIVHTLKIVYYTLYSLDALLCLIVIPFTYFYYEEYDEDATEVGEQTLGSRLWGAFKYTIAFIVLVVAIFLIGFFVPFAKKAKGDSRLDLDYFKHLLQQNHGERALSFALGLLMTIGTLLYVLYTGAGLALLPVALIKSAPSISAPSLAANTASQLEQNRERQRQLDGRNEGRDGGLDSRDRRELKALIREERTLIRRERLAAESSGEDRHWLVKSWIKVEAVFRPLKLIGGLLFMLLALLVFTSMLITAIDKAKNSVCKAHCGYILGYLNIFQPVNYIFVKASKVFPVDYILFLLLVLFLFSSSVVGIATVGIRFLWLTVFKIRKGHTSPQALLVATVMLTLIVLAINYSVAMIVAPQYATFGHQTFCDRPARHPGEQPDCTHHHRAIKPCTELSDNPVAKDVCTPTVLSSFINGVTIDFPFFGVILFWSQFAFLGVYITVFLTTLFRTPKLDEDQLDRDLEEDEEEGLLASTGRRFGATWQDITGRTRKNNYGSTETNGERS</sequence>
<dbReference type="InterPro" id="IPR006876">
    <property type="entry name" value="LMBR1-like_membr_prot"/>
</dbReference>
<keyword evidence="6 13" id="KW-0812">Transmembrane</keyword>
<dbReference type="PANTHER" id="PTHR16130">
    <property type="entry name" value="LYSOSOMAL COBALAMIN TRANSPORTER-RELATED"/>
    <property type="match status" value="1"/>
</dbReference>
<evidence type="ECO:0000256" key="8">
    <source>
        <dbReference type="ARBA" id="ARBA00023136"/>
    </source>
</evidence>
<reference evidence="14" key="1">
    <citation type="journal article" date="2020" name="Stud. Mycol.">
        <title>101 Dothideomycetes genomes: a test case for predicting lifestyles and emergence of pathogens.</title>
        <authorList>
            <person name="Haridas S."/>
            <person name="Albert R."/>
            <person name="Binder M."/>
            <person name="Bloem J."/>
            <person name="Labutti K."/>
            <person name="Salamov A."/>
            <person name="Andreopoulos B."/>
            <person name="Baker S."/>
            <person name="Barry K."/>
            <person name="Bills G."/>
            <person name="Bluhm B."/>
            <person name="Cannon C."/>
            <person name="Castanera R."/>
            <person name="Culley D."/>
            <person name="Daum C."/>
            <person name="Ezra D."/>
            <person name="Gonzalez J."/>
            <person name="Henrissat B."/>
            <person name="Kuo A."/>
            <person name="Liang C."/>
            <person name="Lipzen A."/>
            <person name="Lutzoni F."/>
            <person name="Magnuson J."/>
            <person name="Mondo S."/>
            <person name="Nolan M."/>
            <person name="Ohm R."/>
            <person name="Pangilinan J."/>
            <person name="Park H.-J."/>
            <person name="Ramirez L."/>
            <person name="Alfaro M."/>
            <person name="Sun H."/>
            <person name="Tritt A."/>
            <person name="Yoshinaga Y."/>
            <person name="Zwiers L.-H."/>
            <person name="Turgeon B."/>
            <person name="Goodwin S."/>
            <person name="Spatafora J."/>
            <person name="Crous P."/>
            <person name="Grigoriev I."/>
        </authorList>
    </citation>
    <scope>NUCLEOTIDE SEQUENCE</scope>
    <source>
        <strain evidence="14">CBS 109.77</strain>
    </source>
</reference>
<proteinExistence type="inferred from homology"/>
<evidence type="ECO:0000313" key="14">
    <source>
        <dbReference type="EMBL" id="KAF2788089.1"/>
    </source>
</evidence>
<evidence type="ECO:0000256" key="12">
    <source>
        <dbReference type="SAM" id="MobiDB-lite"/>
    </source>
</evidence>
<feature type="transmembrane region" description="Helical" evidence="13">
    <location>
        <begin position="38"/>
        <end position="66"/>
    </location>
</feature>
<evidence type="ECO:0000313" key="15">
    <source>
        <dbReference type="Proteomes" id="UP000799757"/>
    </source>
</evidence>
<feature type="region of interest" description="Disordered" evidence="12">
    <location>
        <begin position="568"/>
        <end position="590"/>
    </location>
</feature>
<feature type="transmembrane region" description="Helical" evidence="13">
    <location>
        <begin position="507"/>
        <end position="534"/>
    </location>
</feature>
<evidence type="ECO:0000256" key="7">
    <source>
        <dbReference type="ARBA" id="ARBA00022989"/>
    </source>
</evidence>
<dbReference type="GO" id="GO:0031419">
    <property type="term" value="F:cobalamin binding"/>
    <property type="evidence" value="ECO:0007669"/>
    <property type="project" value="UniProtKB-KW"/>
</dbReference>
<dbReference type="Proteomes" id="UP000799757">
    <property type="component" value="Unassembled WGS sequence"/>
</dbReference>
<evidence type="ECO:0000256" key="11">
    <source>
        <dbReference type="ARBA" id="ARBA00025515"/>
    </source>
</evidence>